<evidence type="ECO:0000313" key="1">
    <source>
        <dbReference type="EMBL" id="JAD93501.1"/>
    </source>
</evidence>
<dbReference type="EMBL" id="GBRH01204394">
    <property type="protein sequence ID" value="JAD93501.1"/>
    <property type="molecule type" value="Transcribed_RNA"/>
</dbReference>
<reference evidence="1" key="2">
    <citation type="journal article" date="2015" name="Data Brief">
        <title>Shoot transcriptome of the giant reed, Arundo donax.</title>
        <authorList>
            <person name="Barrero R.A."/>
            <person name="Guerrero F.D."/>
            <person name="Moolhuijzen P."/>
            <person name="Goolsby J.A."/>
            <person name="Tidwell J."/>
            <person name="Bellgard S.E."/>
            <person name="Bellgard M.I."/>
        </authorList>
    </citation>
    <scope>NUCLEOTIDE SEQUENCE</scope>
    <source>
        <tissue evidence="1">Shoot tissue taken approximately 20 cm above the soil surface</tissue>
    </source>
</reference>
<sequence length="47" mass="6319">MMRKRRIWIMMIRMRRRKVRVRQKEQLIHMMWKEEYQYRFQNAFCPQ</sequence>
<protein>
    <submittedName>
        <fullName evidence="1">SNT902</fullName>
    </submittedName>
</protein>
<name>A0A0A9E0E3_ARUDO</name>
<organism evidence="1">
    <name type="scientific">Arundo donax</name>
    <name type="common">Giant reed</name>
    <name type="synonym">Donax arundinaceus</name>
    <dbReference type="NCBI Taxonomy" id="35708"/>
    <lineage>
        <taxon>Eukaryota</taxon>
        <taxon>Viridiplantae</taxon>
        <taxon>Streptophyta</taxon>
        <taxon>Embryophyta</taxon>
        <taxon>Tracheophyta</taxon>
        <taxon>Spermatophyta</taxon>
        <taxon>Magnoliopsida</taxon>
        <taxon>Liliopsida</taxon>
        <taxon>Poales</taxon>
        <taxon>Poaceae</taxon>
        <taxon>PACMAD clade</taxon>
        <taxon>Arundinoideae</taxon>
        <taxon>Arundineae</taxon>
        <taxon>Arundo</taxon>
    </lineage>
</organism>
<proteinExistence type="predicted"/>
<dbReference type="AlphaFoldDB" id="A0A0A9E0E3"/>
<accession>A0A0A9E0E3</accession>
<reference evidence="1" key="1">
    <citation type="submission" date="2014-09" db="EMBL/GenBank/DDBJ databases">
        <authorList>
            <person name="Magalhaes I.L.F."/>
            <person name="Oliveira U."/>
            <person name="Santos F.R."/>
            <person name="Vidigal T.H.D.A."/>
            <person name="Brescovit A.D."/>
            <person name="Santos A.J."/>
        </authorList>
    </citation>
    <scope>NUCLEOTIDE SEQUENCE</scope>
    <source>
        <tissue evidence="1">Shoot tissue taken approximately 20 cm above the soil surface</tissue>
    </source>
</reference>